<name>A0ABD1QXZ3_9LAMI</name>
<feature type="transmembrane region" description="Helical" evidence="1">
    <location>
        <begin position="31"/>
        <end position="49"/>
    </location>
</feature>
<sequence length="100" mass="11726">MEFAERSHWTAKFGAYSRFRSETSTRLRRRLLLVLLIIISNSLFIQPFHDTIMKSPPARRRCENHMVGESTIREIRPSGDGEETASQHLFMQEDDMASWL</sequence>
<proteinExistence type="predicted"/>
<protein>
    <submittedName>
        <fullName evidence="2">Uncharacterized protein</fullName>
    </submittedName>
</protein>
<reference evidence="3" key="1">
    <citation type="submission" date="2024-07" db="EMBL/GenBank/DDBJ databases">
        <title>Two chromosome-level genome assemblies of Korean endemic species Abeliophyllum distichum and Forsythia ovata (Oleaceae).</title>
        <authorList>
            <person name="Jang H."/>
        </authorList>
    </citation>
    <scope>NUCLEOTIDE SEQUENCE [LARGE SCALE GENOMIC DNA]</scope>
</reference>
<keyword evidence="1" id="KW-0812">Transmembrane</keyword>
<accession>A0ABD1QXZ3</accession>
<evidence type="ECO:0000313" key="3">
    <source>
        <dbReference type="Proteomes" id="UP001604336"/>
    </source>
</evidence>
<keyword evidence="1" id="KW-1133">Transmembrane helix</keyword>
<dbReference type="AlphaFoldDB" id="A0ABD1QXZ3"/>
<keyword evidence="3" id="KW-1185">Reference proteome</keyword>
<keyword evidence="1" id="KW-0472">Membrane</keyword>
<gene>
    <name evidence="2" type="ORF">Adt_34037</name>
</gene>
<dbReference type="Proteomes" id="UP001604336">
    <property type="component" value="Unassembled WGS sequence"/>
</dbReference>
<organism evidence="2 3">
    <name type="scientific">Abeliophyllum distichum</name>
    <dbReference type="NCBI Taxonomy" id="126358"/>
    <lineage>
        <taxon>Eukaryota</taxon>
        <taxon>Viridiplantae</taxon>
        <taxon>Streptophyta</taxon>
        <taxon>Embryophyta</taxon>
        <taxon>Tracheophyta</taxon>
        <taxon>Spermatophyta</taxon>
        <taxon>Magnoliopsida</taxon>
        <taxon>eudicotyledons</taxon>
        <taxon>Gunneridae</taxon>
        <taxon>Pentapetalae</taxon>
        <taxon>asterids</taxon>
        <taxon>lamiids</taxon>
        <taxon>Lamiales</taxon>
        <taxon>Oleaceae</taxon>
        <taxon>Forsythieae</taxon>
        <taxon>Abeliophyllum</taxon>
    </lineage>
</organism>
<dbReference type="EMBL" id="JBFOLK010000010">
    <property type="protein sequence ID" value="KAL2481071.1"/>
    <property type="molecule type" value="Genomic_DNA"/>
</dbReference>
<evidence type="ECO:0000256" key="1">
    <source>
        <dbReference type="SAM" id="Phobius"/>
    </source>
</evidence>
<comment type="caution">
    <text evidence="2">The sequence shown here is derived from an EMBL/GenBank/DDBJ whole genome shotgun (WGS) entry which is preliminary data.</text>
</comment>
<evidence type="ECO:0000313" key="2">
    <source>
        <dbReference type="EMBL" id="KAL2481071.1"/>
    </source>
</evidence>